<dbReference type="EMBL" id="UINC01015047">
    <property type="protein sequence ID" value="SVA63676.1"/>
    <property type="molecule type" value="Genomic_DNA"/>
</dbReference>
<protein>
    <submittedName>
        <fullName evidence="1">Uncharacterized protein</fullName>
    </submittedName>
</protein>
<feature type="non-terminal residue" evidence="1">
    <location>
        <position position="1"/>
    </location>
</feature>
<name>A0A381XG03_9ZZZZ</name>
<evidence type="ECO:0000313" key="1">
    <source>
        <dbReference type="EMBL" id="SVA63676.1"/>
    </source>
</evidence>
<dbReference type="AlphaFoldDB" id="A0A381XG03"/>
<organism evidence="1">
    <name type="scientific">marine metagenome</name>
    <dbReference type="NCBI Taxonomy" id="408172"/>
    <lineage>
        <taxon>unclassified sequences</taxon>
        <taxon>metagenomes</taxon>
        <taxon>ecological metagenomes</taxon>
    </lineage>
</organism>
<gene>
    <name evidence="1" type="ORF">METZ01_LOCUS116530</name>
</gene>
<feature type="non-terminal residue" evidence="1">
    <location>
        <position position="38"/>
    </location>
</feature>
<proteinExistence type="predicted"/>
<sequence length="38" mass="4217">NPAAGRPSLPTRRCCAGIRTLRTEQGAWQHGRLLQGRM</sequence>
<reference evidence="1" key="1">
    <citation type="submission" date="2018-05" db="EMBL/GenBank/DDBJ databases">
        <authorList>
            <person name="Lanie J.A."/>
            <person name="Ng W.-L."/>
            <person name="Kazmierczak K.M."/>
            <person name="Andrzejewski T.M."/>
            <person name="Davidsen T.M."/>
            <person name="Wayne K.J."/>
            <person name="Tettelin H."/>
            <person name="Glass J.I."/>
            <person name="Rusch D."/>
            <person name="Podicherti R."/>
            <person name="Tsui H.-C.T."/>
            <person name="Winkler M.E."/>
        </authorList>
    </citation>
    <scope>NUCLEOTIDE SEQUENCE</scope>
</reference>
<accession>A0A381XG03</accession>